<dbReference type="PROSITE" id="PS50199">
    <property type="entry name" value="ZF_RANBP2_2"/>
    <property type="match status" value="3"/>
</dbReference>
<evidence type="ECO:0000256" key="3">
    <source>
        <dbReference type="ARBA" id="ARBA00004567"/>
    </source>
</evidence>
<evidence type="ECO:0000256" key="1">
    <source>
        <dbReference type="ARBA" id="ARBA00001947"/>
    </source>
</evidence>
<dbReference type="PANTHER" id="PTHR23193:SF23">
    <property type="entry name" value="NUCLEAR PORE COMPLEX PROTEIN NUP153"/>
    <property type="match status" value="1"/>
</dbReference>
<dbReference type="GO" id="GO:0006606">
    <property type="term" value="P:protein import into nucleus"/>
    <property type="evidence" value="ECO:0007669"/>
    <property type="project" value="TreeGrafter"/>
</dbReference>
<sequence>MNSSSRDMQSCEIEDTSNNTFVMNVTSRMSGLLPASITKWFGYPRSSNTNGSTHVDPTDSSTEDEASDSQVINPPAAKRLCLSPSAKHKNVSKETKFITSHLDSPEVTQVSVYTQTRRSVLKKLAAGQKISSAQSKKADVKYTSTISQQKLLPLKYLSSESDEPELHIPKMAPMLLMKQTKILMEKTSAARQLIASHSSSSRSFPYLVPISTTKNNGKITSKHLQKDKVVNINILEEPSIVNLPSAELHIDMDNLPTFSFENSTSSCVPSPIIPTSTSKDDTKETNRKDLKLQISSQNSNILDEGNAYMFSIPVKVSFEEDSNCNKDLQFRFRSPERNIDNRRTDVTNDNESCDVASLDVTDYDESCDAASIDVTNNEESSDVASIDVTNNSESCDVVSIDVTNNSESCDVVSIDVSNINESCDVASTDVTNNNETCDVASKKLQEKIIAGLGDGIWKCNDCWVSNKFEPVKCVSCGSKSTPQIEFLKKCYDCNAILRNEAEQCLDCKRKSDSVSDLLVKSNTPEWKCNSINKELLKSPENVWKCKICLLENKIEDKKCVACFTQNSSSVAKTGDLFKNDGCQNFFGAEEPIKNIVQKQASKWECPSCLVQNSPDKSKCVCCESPKPGTDKKHIKSFNFDFSGAAQFKFGINTIMPLAEKEELSSENKLGITEKNNNTLPNTSFKFGIPLNKTFDNSESENKKDSEKPAFKFGIFPEYTLNTTATKKNNNQGTEIALQPTSNVVIGETPKEQEIPHFENTLQQQVPQITQTNSELVKQPSEEKPQTFKYLPQSLGSDLKPTVSVSNETLNIKTTQSSDLKSNDNIAENNLNTNSNIFVPSKSLPSAELSVKPNFDNAVSSTVSQHSIQQISTTAASIGIPSKSSLFSKNESQSNNNNLHTTTPLFQAQENIATNSLPIFPSMTVTSVTHSWFNNKEEPTPMTSATLAPTPTPVFNFSSNTPNTATEKPKFNFTFGSSNKVEGSSIFTNTFGGAHDNNTNKFNLNSGLMQNIMPASTLSSGNVLLGNNVLGGNGLPENSNDMNVISSPIDSGVATASGIFGTPVNNGTNLWPPNNQSSSMFSSGASTNITQKPAPFQFGGIMTYNSNNPFGTSGQINGSPNFGNNVSLNSRNSVGTFCSNVPLYSNNSTGAFGSSAQQQNMFGISNSNGNSSLFLSPLQQPSNSLMFGNPQPRTNQTTTGMFGQPNMGGTPFGVQTQAVSAFEPKPASIPTFNFGSQLPMNVVGLNQQQSQQPGVYNFGGSAAASQFTIGSSQPGQLSFGGGVPQFTIGCSQSNTPSTAIRRIRKAVRRTTTR</sequence>
<name>A0A5E4QGD5_9NEOP</name>
<evidence type="ECO:0000256" key="4">
    <source>
        <dbReference type="ARBA" id="ARBA00022448"/>
    </source>
</evidence>
<dbReference type="Proteomes" id="UP000324832">
    <property type="component" value="Unassembled WGS sequence"/>
</dbReference>
<evidence type="ECO:0000256" key="11">
    <source>
        <dbReference type="ARBA" id="ARBA00023010"/>
    </source>
</evidence>
<organism evidence="23 24">
    <name type="scientific">Leptidea sinapis</name>
    <dbReference type="NCBI Taxonomy" id="189913"/>
    <lineage>
        <taxon>Eukaryota</taxon>
        <taxon>Metazoa</taxon>
        <taxon>Ecdysozoa</taxon>
        <taxon>Arthropoda</taxon>
        <taxon>Hexapoda</taxon>
        <taxon>Insecta</taxon>
        <taxon>Pterygota</taxon>
        <taxon>Neoptera</taxon>
        <taxon>Endopterygota</taxon>
        <taxon>Lepidoptera</taxon>
        <taxon>Glossata</taxon>
        <taxon>Ditrysia</taxon>
        <taxon>Papilionoidea</taxon>
        <taxon>Pieridae</taxon>
        <taxon>Dismorphiinae</taxon>
        <taxon>Leptidea</taxon>
    </lineage>
</organism>
<keyword evidence="14" id="KW-0472">Membrane</keyword>
<keyword evidence="6" id="KW-0677">Repeat</keyword>
<evidence type="ECO:0000256" key="20">
    <source>
        <dbReference type="PROSITE-ProRule" id="PRU00322"/>
    </source>
</evidence>
<keyword evidence="9" id="KW-0862">Zinc</keyword>
<keyword evidence="24" id="KW-1185">Reference proteome</keyword>
<evidence type="ECO:0000256" key="2">
    <source>
        <dbReference type="ARBA" id="ARBA00004126"/>
    </source>
</evidence>
<evidence type="ECO:0000256" key="13">
    <source>
        <dbReference type="ARBA" id="ARBA00023132"/>
    </source>
</evidence>
<keyword evidence="5" id="KW-0479">Metal-binding</keyword>
<evidence type="ECO:0000256" key="19">
    <source>
        <dbReference type="ARBA" id="ARBA00079437"/>
    </source>
</evidence>
<feature type="compositionally biased region" description="Polar residues" evidence="21">
    <location>
        <begin position="45"/>
        <end position="55"/>
    </location>
</feature>
<dbReference type="GO" id="GO:0006405">
    <property type="term" value="P:RNA export from nucleus"/>
    <property type="evidence" value="ECO:0007669"/>
    <property type="project" value="TreeGrafter"/>
</dbReference>
<feature type="domain" description="RanBP2-type" evidence="22">
    <location>
        <begin position="539"/>
        <end position="568"/>
    </location>
</feature>
<keyword evidence="11" id="KW-0811">Translocation</keyword>
<feature type="compositionally biased region" description="Polar residues" evidence="21">
    <location>
        <begin position="263"/>
        <end position="277"/>
    </location>
</feature>
<evidence type="ECO:0000256" key="9">
    <source>
        <dbReference type="ARBA" id="ARBA00022833"/>
    </source>
</evidence>
<dbReference type="Pfam" id="PF00641">
    <property type="entry name" value="Zn_ribbon_RanBP"/>
    <property type="match status" value="3"/>
</dbReference>
<dbReference type="InterPro" id="IPR026054">
    <property type="entry name" value="Nucleoporin"/>
</dbReference>
<evidence type="ECO:0000256" key="18">
    <source>
        <dbReference type="ARBA" id="ARBA00078197"/>
    </source>
</evidence>
<comment type="similarity">
    <text evidence="16">Belongs to the NUP153 family.</text>
</comment>
<keyword evidence="15" id="KW-0539">Nucleus</keyword>
<dbReference type="SUPFAM" id="SSF90209">
    <property type="entry name" value="Ran binding protein zinc finger-like"/>
    <property type="match status" value="2"/>
</dbReference>
<dbReference type="Gene3D" id="4.10.1060.10">
    <property type="entry name" value="Zinc finger, RanBP2-type"/>
    <property type="match status" value="2"/>
</dbReference>
<dbReference type="GO" id="GO:0008270">
    <property type="term" value="F:zinc ion binding"/>
    <property type="evidence" value="ECO:0007669"/>
    <property type="project" value="UniProtKB-KW"/>
</dbReference>
<feature type="domain" description="RanBP2-type" evidence="22">
    <location>
        <begin position="599"/>
        <end position="628"/>
    </location>
</feature>
<keyword evidence="8" id="KW-0509">mRNA transport</keyword>
<dbReference type="GO" id="GO:0017056">
    <property type="term" value="F:structural constituent of nuclear pore"/>
    <property type="evidence" value="ECO:0007669"/>
    <property type="project" value="TreeGrafter"/>
</dbReference>
<dbReference type="GO" id="GO:0031965">
    <property type="term" value="C:nuclear membrane"/>
    <property type="evidence" value="ECO:0007669"/>
    <property type="project" value="UniProtKB-SubCell"/>
</dbReference>
<evidence type="ECO:0000256" key="17">
    <source>
        <dbReference type="ARBA" id="ARBA00068609"/>
    </source>
</evidence>
<dbReference type="EMBL" id="FZQP02002560">
    <property type="protein sequence ID" value="VVC96141.1"/>
    <property type="molecule type" value="Genomic_DNA"/>
</dbReference>
<reference evidence="23 24" key="1">
    <citation type="submission" date="2017-07" db="EMBL/GenBank/DDBJ databases">
        <authorList>
            <person name="Talla V."/>
            <person name="Backstrom N."/>
        </authorList>
    </citation>
    <scope>NUCLEOTIDE SEQUENCE [LARGE SCALE GENOMIC DNA]</scope>
</reference>
<keyword evidence="10" id="KW-0653">Protein transport</keyword>
<evidence type="ECO:0000256" key="8">
    <source>
        <dbReference type="ARBA" id="ARBA00022816"/>
    </source>
</evidence>
<dbReference type="FunFam" id="4.10.1060.10:FF:000001">
    <property type="entry name" value="Nuclear pore complex protein Nup153"/>
    <property type="match status" value="1"/>
</dbReference>
<dbReference type="SMART" id="SM00547">
    <property type="entry name" value="ZnF_RBZ"/>
    <property type="match status" value="3"/>
</dbReference>
<keyword evidence="4" id="KW-0813">Transport</keyword>
<keyword evidence="12" id="KW-0238">DNA-binding</keyword>
<dbReference type="GO" id="GO:0051028">
    <property type="term" value="P:mRNA transport"/>
    <property type="evidence" value="ECO:0007669"/>
    <property type="project" value="UniProtKB-KW"/>
</dbReference>
<protein>
    <recommendedName>
        <fullName evidence="17">Nuclear pore complex protein Nup153</fullName>
    </recommendedName>
    <alternativeName>
        <fullName evidence="19">153 kDa nucleoporin</fullName>
    </alternativeName>
    <alternativeName>
        <fullName evidence="18">Nucleoporin Nup153</fullName>
    </alternativeName>
</protein>
<keyword evidence="13" id="KW-0906">Nuclear pore complex</keyword>
<comment type="subcellular location">
    <subcellularLocation>
        <location evidence="2">Nucleus membrane</location>
    </subcellularLocation>
    <subcellularLocation>
        <location evidence="3">Nucleus</location>
        <location evidence="3">Nuclear pore complex</location>
    </subcellularLocation>
</comment>
<keyword evidence="7 20" id="KW-0863">Zinc-finger</keyword>
<evidence type="ECO:0000256" key="12">
    <source>
        <dbReference type="ARBA" id="ARBA00023125"/>
    </source>
</evidence>
<evidence type="ECO:0000256" key="5">
    <source>
        <dbReference type="ARBA" id="ARBA00022723"/>
    </source>
</evidence>
<proteinExistence type="inferred from homology"/>
<evidence type="ECO:0000256" key="7">
    <source>
        <dbReference type="ARBA" id="ARBA00022771"/>
    </source>
</evidence>
<dbReference type="GO" id="GO:0008139">
    <property type="term" value="F:nuclear localization sequence binding"/>
    <property type="evidence" value="ECO:0007669"/>
    <property type="project" value="TreeGrafter"/>
</dbReference>
<evidence type="ECO:0000313" key="23">
    <source>
        <dbReference type="EMBL" id="VVC96141.1"/>
    </source>
</evidence>
<comment type="cofactor">
    <cofactor evidence="1">
        <name>Zn(2+)</name>
        <dbReference type="ChEBI" id="CHEBI:29105"/>
    </cofactor>
</comment>
<dbReference type="InterPro" id="IPR001876">
    <property type="entry name" value="Znf_RanBP2"/>
</dbReference>
<evidence type="ECO:0000256" key="6">
    <source>
        <dbReference type="ARBA" id="ARBA00022737"/>
    </source>
</evidence>
<feature type="region of interest" description="Disordered" evidence="21">
    <location>
        <begin position="43"/>
        <end position="76"/>
    </location>
</feature>
<dbReference type="PROSITE" id="PS01358">
    <property type="entry name" value="ZF_RANBP2_1"/>
    <property type="match status" value="3"/>
</dbReference>
<feature type="domain" description="RanBP2-type" evidence="22">
    <location>
        <begin position="453"/>
        <end position="482"/>
    </location>
</feature>
<evidence type="ECO:0000259" key="22">
    <source>
        <dbReference type="PROSITE" id="PS50199"/>
    </source>
</evidence>
<evidence type="ECO:0000256" key="21">
    <source>
        <dbReference type="SAM" id="MobiDB-lite"/>
    </source>
</evidence>
<dbReference type="GO" id="GO:0005643">
    <property type="term" value="C:nuclear pore"/>
    <property type="evidence" value="ECO:0007669"/>
    <property type="project" value="UniProtKB-SubCell"/>
</dbReference>
<evidence type="ECO:0000256" key="15">
    <source>
        <dbReference type="ARBA" id="ARBA00023242"/>
    </source>
</evidence>
<evidence type="ECO:0000256" key="14">
    <source>
        <dbReference type="ARBA" id="ARBA00023136"/>
    </source>
</evidence>
<dbReference type="InterPro" id="IPR036443">
    <property type="entry name" value="Znf_RanBP2_sf"/>
</dbReference>
<gene>
    <name evidence="23" type="ORF">LSINAPIS_LOCUS7699</name>
</gene>
<feature type="region of interest" description="Disordered" evidence="21">
    <location>
        <begin position="263"/>
        <end position="284"/>
    </location>
</feature>
<dbReference type="GO" id="GO:0003677">
    <property type="term" value="F:DNA binding"/>
    <property type="evidence" value="ECO:0007669"/>
    <property type="project" value="UniProtKB-KW"/>
</dbReference>
<accession>A0A5E4QGD5</accession>
<dbReference type="PANTHER" id="PTHR23193">
    <property type="entry name" value="NUCLEAR PORE COMPLEX PROTEIN NUP"/>
    <property type="match status" value="1"/>
</dbReference>
<evidence type="ECO:0000256" key="16">
    <source>
        <dbReference type="ARBA" id="ARBA00060842"/>
    </source>
</evidence>
<evidence type="ECO:0000313" key="24">
    <source>
        <dbReference type="Proteomes" id="UP000324832"/>
    </source>
</evidence>
<evidence type="ECO:0000256" key="10">
    <source>
        <dbReference type="ARBA" id="ARBA00022927"/>
    </source>
</evidence>